<dbReference type="Pfam" id="PF02931">
    <property type="entry name" value="Neur_chan_LBD"/>
    <property type="match status" value="1"/>
</dbReference>
<dbReference type="Proteomes" id="UP001153148">
    <property type="component" value="Unassembled WGS sequence"/>
</dbReference>
<keyword evidence="3" id="KW-1185">Reference proteome</keyword>
<dbReference type="InterPro" id="IPR036734">
    <property type="entry name" value="Neur_chan_lig-bd_sf"/>
</dbReference>
<proteinExistence type="predicted"/>
<dbReference type="SUPFAM" id="SSF63712">
    <property type="entry name" value="Nicotinic receptor ligand binding domain-like"/>
    <property type="match status" value="1"/>
</dbReference>
<accession>A0ABN7NCZ2</accession>
<protein>
    <recommendedName>
        <fullName evidence="1">Neurotransmitter-gated ion-channel ligand-binding domain-containing protein</fullName>
    </recommendedName>
</protein>
<reference evidence="2" key="1">
    <citation type="submission" date="2021-03" db="EMBL/GenBank/DDBJ databases">
        <authorList>
            <person name="Tran Van P."/>
        </authorList>
    </citation>
    <scope>NUCLEOTIDE SEQUENCE</scope>
</reference>
<name>A0ABN7NCZ2_TIMPD</name>
<sequence>MLIHRKCYRQRYSSGKVDIGGVVTGTEQGPHERRLLNALLDHYNTLERPVSNESEPLEVKFGLTLQQIIDVRDNKTYCDPLVKLKTALPPGRPPLIGSAGCMSH</sequence>
<gene>
    <name evidence="2" type="ORF">TPAB3V08_LOCUS758</name>
</gene>
<organism evidence="2 3">
    <name type="scientific">Timema podura</name>
    <name type="common">Walking stick</name>
    <dbReference type="NCBI Taxonomy" id="61482"/>
    <lineage>
        <taxon>Eukaryota</taxon>
        <taxon>Metazoa</taxon>
        <taxon>Ecdysozoa</taxon>
        <taxon>Arthropoda</taxon>
        <taxon>Hexapoda</taxon>
        <taxon>Insecta</taxon>
        <taxon>Pterygota</taxon>
        <taxon>Neoptera</taxon>
        <taxon>Polyneoptera</taxon>
        <taxon>Phasmatodea</taxon>
        <taxon>Timematodea</taxon>
        <taxon>Timematoidea</taxon>
        <taxon>Timematidae</taxon>
        <taxon>Timema</taxon>
    </lineage>
</organism>
<feature type="domain" description="Neurotransmitter-gated ion-channel ligand-binding" evidence="1">
    <location>
        <begin position="32"/>
        <end position="75"/>
    </location>
</feature>
<evidence type="ECO:0000259" key="1">
    <source>
        <dbReference type="Pfam" id="PF02931"/>
    </source>
</evidence>
<evidence type="ECO:0000313" key="2">
    <source>
        <dbReference type="EMBL" id="CAG2053708.1"/>
    </source>
</evidence>
<dbReference type="EMBL" id="CAJPIN010000607">
    <property type="protein sequence ID" value="CAG2053708.1"/>
    <property type="molecule type" value="Genomic_DNA"/>
</dbReference>
<dbReference type="InterPro" id="IPR006202">
    <property type="entry name" value="Neur_chan_lig-bd"/>
</dbReference>
<dbReference type="Gene3D" id="2.70.170.10">
    <property type="entry name" value="Neurotransmitter-gated ion-channel ligand-binding domain"/>
    <property type="match status" value="1"/>
</dbReference>
<comment type="caution">
    <text evidence="2">The sequence shown here is derived from an EMBL/GenBank/DDBJ whole genome shotgun (WGS) entry which is preliminary data.</text>
</comment>
<evidence type="ECO:0000313" key="3">
    <source>
        <dbReference type="Proteomes" id="UP001153148"/>
    </source>
</evidence>